<feature type="domain" description="Endonuclease/exonuclease/phosphatase" evidence="12">
    <location>
        <begin position="42"/>
        <end position="271"/>
    </location>
</feature>
<dbReference type="GO" id="GO:0006665">
    <property type="term" value="P:sphingolipid metabolic process"/>
    <property type="evidence" value="ECO:0007669"/>
    <property type="project" value="UniProtKB-KW"/>
</dbReference>
<reference evidence="14" key="1">
    <citation type="submission" date="2016-10" db="EMBL/GenBank/DDBJ databases">
        <authorList>
            <person name="Varghese N."/>
            <person name="Submissions S."/>
        </authorList>
    </citation>
    <scope>NUCLEOTIDE SEQUENCE [LARGE SCALE GENOMIC DNA]</scope>
    <source>
        <strain evidence="14">JS21-1</strain>
    </source>
</reference>
<keyword evidence="10" id="KW-0443">Lipid metabolism</keyword>
<keyword evidence="13" id="KW-0255">Endonuclease</keyword>
<dbReference type="AlphaFoldDB" id="A0A1H7M9F9"/>
<keyword evidence="7" id="KW-0460">Magnesium</keyword>
<keyword evidence="8" id="KW-0746">Sphingolipid metabolism</keyword>
<keyword evidence="11" id="KW-0472">Membrane</keyword>
<name>A0A1H7M9F9_9SPHN</name>
<evidence type="ECO:0000256" key="5">
    <source>
        <dbReference type="ARBA" id="ARBA00022723"/>
    </source>
</evidence>
<dbReference type="SUPFAM" id="SSF56219">
    <property type="entry name" value="DNase I-like"/>
    <property type="match status" value="1"/>
</dbReference>
<keyword evidence="14" id="KW-1185">Reference proteome</keyword>
<keyword evidence="5" id="KW-0479">Metal-binding</keyword>
<dbReference type="GO" id="GO:0004767">
    <property type="term" value="F:sphingomyelin phosphodiesterase activity"/>
    <property type="evidence" value="ECO:0007669"/>
    <property type="project" value="InterPro"/>
</dbReference>
<gene>
    <name evidence="13" type="ORF">SAMN05216382_1413</name>
</gene>
<keyword evidence="13" id="KW-0269">Exonuclease</keyword>
<dbReference type="PANTHER" id="PTHR16320">
    <property type="entry name" value="SPHINGOMYELINASE FAMILY MEMBER"/>
    <property type="match status" value="1"/>
</dbReference>
<proteinExistence type="predicted"/>
<dbReference type="Pfam" id="PF03372">
    <property type="entry name" value="Exo_endo_phos"/>
    <property type="match status" value="1"/>
</dbReference>
<evidence type="ECO:0000256" key="1">
    <source>
        <dbReference type="ARBA" id="ARBA00004141"/>
    </source>
</evidence>
<evidence type="ECO:0000256" key="10">
    <source>
        <dbReference type="ARBA" id="ARBA00023098"/>
    </source>
</evidence>
<evidence type="ECO:0000313" key="13">
    <source>
        <dbReference type="EMBL" id="SEL07385.1"/>
    </source>
</evidence>
<dbReference type="GO" id="GO:0004519">
    <property type="term" value="F:endonuclease activity"/>
    <property type="evidence" value="ECO:0007669"/>
    <property type="project" value="UniProtKB-KW"/>
</dbReference>
<dbReference type="STRING" id="1855283.SAMN05216382_1413"/>
<keyword evidence="6 13" id="KW-0378">Hydrolase</keyword>
<comment type="pathway">
    <text evidence="2">Lipid metabolism; sphingolipid metabolism.</text>
</comment>
<dbReference type="PANTHER" id="PTHR16320:SF24">
    <property type="entry name" value="PHOSPHODIESTERASE, PUTATIVE-RELATED"/>
    <property type="match status" value="1"/>
</dbReference>
<comment type="pathway">
    <text evidence="3">Sphingolipid metabolism.</text>
</comment>
<organism evidence="13 14">
    <name type="scientific">Sphingomonas palmae</name>
    <dbReference type="NCBI Taxonomy" id="1855283"/>
    <lineage>
        <taxon>Bacteria</taxon>
        <taxon>Pseudomonadati</taxon>
        <taxon>Pseudomonadota</taxon>
        <taxon>Alphaproteobacteria</taxon>
        <taxon>Sphingomonadales</taxon>
        <taxon>Sphingomonadaceae</taxon>
        <taxon>Sphingomonas</taxon>
    </lineage>
</organism>
<dbReference type="GO" id="GO:0004527">
    <property type="term" value="F:exonuclease activity"/>
    <property type="evidence" value="ECO:0007669"/>
    <property type="project" value="UniProtKB-KW"/>
</dbReference>
<evidence type="ECO:0000259" key="12">
    <source>
        <dbReference type="Pfam" id="PF03372"/>
    </source>
</evidence>
<protein>
    <submittedName>
        <fullName evidence="13">Metal-dependent hydrolase, endonuclease/exonuclease/phosphatase family</fullName>
    </submittedName>
</protein>
<evidence type="ECO:0000313" key="14">
    <source>
        <dbReference type="Proteomes" id="UP000199214"/>
    </source>
</evidence>
<dbReference type="Proteomes" id="UP000199214">
    <property type="component" value="Unassembled WGS sequence"/>
</dbReference>
<dbReference type="GO" id="GO:0016020">
    <property type="term" value="C:membrane"/>
    <property type="evidence" value="ECO:0007669"/>
    <property type="project" value="UniProtKB-SubCell"/>
</dbReference>
<evidence type="ECO:0000256" key="2">
    <source>
        <dbReference type="ARBA" id="ARBA00004760"/>
    </source>
</evidence>
<dbReference type="RefSeq" id="WP_245708313.1">
    <property type="nucleotide sequence ID" value="NZ_FNZZ01000002.1"/>
</dbReference>
<evidence type="ECO:0000256" key="9">
    <source>
        <dbReference type="ARBA" id="ARBA00022989"/>
    </source>
</evidence>
<evidence type="ECO:0000256" key="4">
    <source>
        <dbReference type="ARBA" id="ARBA00022692"/>
    </source>
</evidence>
<evidence type="ECO:0000256" key="8">
    <source>
        <dbReference type="ARBA" id="ARBA00022919"/>
    </source>
</evidence>
<evidence type="ECO:0000256" key="7">
    <source>
        <dbReference type="ARBA" id="ARBA00022842"/>
    </source>
</evidence>
<dbReference type="EMBL" id="FNZZ01000002">
    <property type="protein sequence ID" value="SEL07385.1"/>
    <property type="molecule type" value="Genomic_DNA"/>
</dbReference>
<dbReference type="GO" id="GO:0046872">
    <property type="term" value="F:metal ion binding"/>
    <property type="evidence" value="ECO:0007669"/>
    <property type="project" value="UniProtKB-KW"/>
</dbReference>
<evidence type="ECO:0000256" key="3">
    <source>
        <dbReference type="ARBA" id="ARBA00004991"/>
    </source>
</evidence>
<keyword evidence="9" id="KW-1133">Transmembrane helix</keyword>
<evidence type="ECO:0000256" key="6">
    <source>
        <dbReference type="ARBA" id="ARBA00022801"/>
    </source>
</evidence>
<accession>A0A1H7M9F9</accession>
<keyword evidence="4" id="KW-0812">Transmembrane</keyword>
<dbReference type="InterPro" id="IPR038772">
    <property type="entry name" value="Sph/SMPD2-like"/>
</dbReference>
<dbReference type="InterPro" id="IPR005135">
    <property type="entry name" value="Endo/exonuclease/phosphatase"/>
</dbReference>
<dbReference type="InterPro" id="IPR036691">
    <property type="entry name" value="Endo/exonu/phosph_ase_sf"/>
</dbReference>
<keyword evidence="13" id="KW-0540">Nuclease</keyword>
<comment type="subcellular location">
    <subcellularLocation>
        <location evidence="1">Membrane</location>
        <topology evidence="1">Multi-pass membrane protein</topology>
    </subcellularLocation>
</comment>
<dbReference type="Gene3D" id="3.60.10.10">
    <property type="entry name" value="Endonuclease/exonuclease/phosphatase"/>
    <property type="match status" value="1"/>
</dbReference>
<evidence type="ECO:0000256" key="11">
    <source>
        <dbReference type="ARBA" id="ARBA00023136"/>
    </source>
</evidence>
<sequence>MFALLLLGGCTRLPPMRLDTERTKPANAAIARDAGSATIDVLTFNIEGLGWPARKGRQAQLQQIGATLAALNARGQAPDVVLVQEMFSPAAVRAIDAGGYRYRAWGPSRTQRRRLRSKTRMPGPFRWKKGEVGVHLVGSGLAVLSRYPIVAARSEPFGSRHCAGLDCLSNKGVQHVRIRVPGVPEPVEIFNAHLNSRSAARVPAERSAAAHAMQVGDVAAFIGSVAPAGPVILGGDFNMRGDAGRLARFDAALGQLTLVQRYCVVARNGCDVRVSWDGDEPWMDTEDLQLFASGGAVRITPTRVEAMFDGAEGSPHLSDHDGFRVTYRLDWGAVR</sequence>